<dbReference type="PANTHER" id="PTHR33992:SF1">
    <property type="entry name" value="RIBONUCLEASE P PROTEIN COMPONENT"/>
    <property type="match status" value="1"/>
</dbReference>
<dbReference type="GO" id="GO:0000049">
    <property type="term" value="F:tRNA binding"/>
    <property type="evidence" value="ECO:0007669"/>
    <property type="project" value="UniProtKB-UniRule"/>
</dbReference>
<evidence type="ECO:0000256" key="3">
    <source>
        <dbReference type="ARBA" id="ARBA00022722"/>
    </source>
</evidence>
<evidence type="ECO:0000256" key="2">
    <source>
        <dbReference type="ARBA" id="ARBA00022694"/>
    </source>
</evidence>
<dbReference type="InterPro" id="IPR014721">
    <property type="entry name" value="Ribsml_uS5_D2-typ_fold_subgr"/>
</dbReference>
<keyword evidence="6 7" id="KW-0694">RNA-binding</keyword>
<dbReference type="SUPFAM" id="SSF54211">
    <property type="entry name" value="Ribosomal protein S5 domain 2-like"/>
    <property type="match status" value="1"/>
</dbReference>
<dbReference type="HAMAP" id="MF_00227">
    <property type="entry name" value="RNase_P"/>
    <property type="match status" value="1"/>
</dbReference>
<reference evidence="8" key="1">
    <citation type="submission" date="2020-10" db="EMBL/GenBank/DDBJ databases">
        <authorList>
            <person name="Gilroy R."/>
        </authorList>
    </citation>
    <scope>NUCLEOTIDE SEQUENCE</scope>
    <source>
        <strain evidence="8">G3-3990</strain>
    </source>
</reference>
<accession>A0A9D9HSQ7</accession>
<dbReference type="GO" id="GO:0030677">
    <property type="term" value="C:ribonuclease P complex"/>
    <property type="evidence" value="ECO:0007669"/>
    <property type="project" value="TreeGrafter"/>
</dbReference>
<comment type="subunit">
    <text evidence="7">Consists of a catalytic RNA component (M1 or rnpB) and a protein subunit.</text>
</comment>
<dbReference type="Pfam" id="PF00825">
    <property type="entry name" value="Ribonuclease_P"/>
    <property type="match status" value="1"/>
</dbReference>
<comment type="similarity">
    <text evidence="7">Belongs to the RnpA family.</text>
</comment>
<dbReference type="GO" id="GO:0042781">
    <property type="term" value="F:3'-tRNA processing endoribonuclease activity"/>
    <property type="evidence" value="ECO:0007669"/>
    <property type="project" value="TreeGrafter"/>
</dbReference>
<dbReference type="EC" id="3.1.26.5" evidence="7"/>
<comment type="caution">
    <text evidence="8">The sequence shown here is derived from an EMBL/GenBank/DDBJ whole genome shotgun (WGS) entry which is preliminary data.</text>
</comment>
<dbReference type="GO" id="GO:0001682">
    <property type="term" value="P:tRNA 5'-leader removal"/>
    <property type="evidence" value="ECO:0007669"/>
    <property type="project" value="UniProtKB-UniRule"/>
</dbReference>
<dbReference type="InterPro" id="IPR020539">
    <property type="entry name" value="RNase_P_CS"/>
</dbReference>
<sequence length="128" mass="15277">MSELGLSKSKRLKGETLVKELFAKGCTFVCYPLRVTYMYCTDNENRVMFSVAKRLFKRAVWRNTLKRRMREAYRLHQLQLNELPDDAKVRICYSYIAREELPYIVIEKAMVKSMQKLRKQIMEGQEQV</sequence>
<evidence type="ECO:0000256" key="4">
    <source>
        <dbReference type="ARBA" id="ARBA00022759"/>
    </source>
</evidence>
<evidence type="ECO:0000313" key="9">
    <source>
        <dbReference type="Proteomes" id="UP000823641"/>
    </source>
</evidence>
<comment type="catalytic activity">
    <reaction evidence="7">
        <text>Endonucleolytic cleavage of RNA, removing 5'-extranucleotides from tRNA precursor.</text>
        <dbReference type="EC" id="3.1.26.5"/>
    </reaction>
</comment>
<keyword evidence="4 7" id="KW-0255">Endonuclease</keyword>
<evidence type="ECO:0000256" key="1">
    <source>
        <dbReference type="ARBA" id="ARBA00002663"/>
    </source>
</evidence>
<reference evidence="8" key="2">
    <citation type="journal article" date="2021" name="PeerJ">
        <title>Extensive microbial diversity within the chicken gut microbiome revealed by metagenomics and culture.</title>
        <authorList>
            <person name="Gilroy R."/>
            <person name="Ravi A."/>
            <person name="Getino M."/>
            <person name="Pursley I."/>
            <person name="Horton D.L."/>
            <person name="Alikhan N.F."/>
            <person name="Baker D."/>
            <person name="Gharbi K."/>
            <person name="Hall N."/>
            <person name="Watson M."/>
            <person name="Adriaenssens E.M."/>
            <person name="Foster-Nyarko E."/>
            <person name="Jarju S."/>
            <person name="Secka A."/>
            <person name="Antonio M."/>
            <person name="Oren A."/>
            <person name="Chaudhuri R.R."/>
            <person name="La Ragione R."/>
            <person name="Hildebrand F."/>
            <person name="Pallen M.J."/>
        </authorList>
    </citation>
    <scope>NUCLEOTIDE SEQUENCE</scope>
    <source>
        <strain evidence="8">G3-3990</strain>
    </source>
</reference>
<evidence type="ECO:0000256" key="5">
    <source>
        <dbReference type="ARBA" id="ARBA00022801"/>
    </source>
</evidence>
<proteinExistence type="inferred from homology"/>
<evidence type="ECO:0000313" key="8">
    <source>
        <dbReference type="EMBL" id="MBO8459191.1"/>
    </source>
</evidence>
<keyword evidence="2 7" id="KW-0819">tRNA processing</keyword>
<gene>
    <name evidence="7" type="primary">rnpA</name>
    <name evidence="8" type="ORF">IAA73_02505</name>
</gene>
<protein>
    <recommendedName>
        <fullName evidence="7">Ribonuclease P protein component</fullName>
        <shortName evidence="7">RNase P protein</shortName>
        <shortName evidence="7">RNaseP protein</shortName>
        <ecNumber evidence="7">3.1.26.5</ecNumber>
    </recommendedName>
    <alternativeName>
        <fullName evidence="7">Protein C5</fullName>
    </alternativeName>
</protein>
<dbReference type="PANTHER" id="PTHR33992">
    <property type="entry name" value="RIBONUCLEASE P PROTEIN COMPONENT"/>
    <property type="match status" value="1"/>
</dbReference>
<evidence type="ECO:0000256" key="7">
    <source>
        <dbReference type="HAMAP-Rule" id="MF_00227"/>
    </source>
</evidence>
<dbReference type="InterPro" id="IPR000100">
    <property type="entry name" value="RNase_P"/>
</dbReference>
<keyword evidence="5 7" id="KW-0378">Hydrolase</keyword>
<comment type="function">
    <text evidence="1 7">RNaseP catalyzes the removal of the 5'-leader sequence from pre-tRNA to produce the mature 5'-terminus. It can also cleave other RNA substrates such as 4.5S RNA. The protein component plays an auxiliary but essential role in vivo by binding to the 5'-leader sequence and broadening the substrate specificity of the ribozyme.</text>
</comment>
<dbReference type="InterPro" id="IPR020568">
    <property type="entry name" value="Ribosomal_Su5_D2-typ_SF"/>
</dbReference>
<dbReference type="Proteomes" id="UP000823641">
    <property type="component" value="Unassembled WGS sequence"/>
</dbReference>
<dbReference type="GO" id="GO:0004526">
    <property type="term" value="F:ribonuclease P activity"/>
    <property type="evidence" value="ECO:0007669"/>
    <property type="project" value="UniProtKB-UniRule"/>
</dbReference>
<dbReference type="PROSITE" id="PS00648">
    <property type="entry name" value="RIBONUCLEASE_P"/>
    <property type="match status" value="1"/>
</dbReference>
<dbReference type="EMBL" id="JADIMG010000026">
    <property type="protein sequence ID" value="MBO8459191.1"/>
    <property type="molecule type" value="Genomic_DNA"/>
</dbReference>
<evidence type="ECO:0000256" key="6">
    <source>
        <dbReference type="ARBA" id="ARBA00022884"/>
    </source>
</evidence>
<organism evidence="8 9">
    <name type="scientific">Candidatus Gallipaludibacter merdavium</name>
    <dbReference type="NCBI Taxonomy" id="2840839"/>
    <lineage>
        <taxon>Bacteria</taxon>
        <taxon>Pseudomonadati</taxon>
        <taxon>Bacteroidota</taxon>
        <taxon>Bacteroidia</taxon>
        <taxon>Bacteroidales</taxon>
        <taxon>Candidatus Gallipaludibacter</taxon>
    </lineage>
</organism>
<keyword evidence="3 7" id="KW-0540">Nuclease</keyword>
<dbReference type="Gene3D" id="3.30.230.10">
    <property type="match status" value="1"/>
</dbReference>
<dbReference type="AlphaFoldDB" id="A0A9D9HSQ7"/>
<name>A0A9D9HSQ7_9BACT</name>